<accession>A0AAD4VMG5</accession>
<evidence type="ECO:0000313" key="3">
    <source>
        <dbReference type="Proteomes" id="UP001054821"/>
    </source>
</evidence>
<keyword evidence="1" id="KW-0472">Membrane</keyword>
<dbReference type="EMBL" id="JAJFAZ020000005">
    <property type="protein sequence ID" value="KAI5327004.1"/>
    <property type="molecule type" value="Genomic_DNA"/>
</dbReference>
<protein>
    <submittedName>
        <fullName evidence="2">Uncharacterized protein</fullName>
    </submittedName>
</protein>
<comment type="caution">
    <text evidence="2">The sequence shown here is derived from an EMBL/GenBank/DDBJ whole genome shotgun (WGS) entry which is preliminary data.</text>
</comment>
<organism evidence="2 3">
    <name type="scientific">Prunus dulcis</name>
    <name type="common">Almond</name>
    <name type="synonym">Amygdalus dulcis</name>
    <dbReference type="NCBI Taxonomy" id="3755"/>
    <lineage>
        <taxon>Eukaryota</taxon>
        <taxon>Viridiplantae</taxon>
        <taxon>Streptophyta</taxon>
        <taxon>Embryophyta</taxon>
        <taxon>Tracheophyta</taxon>
        <taxon>Spermatophyta</taxon>
        <taxon>Magnoliopsida</taxon>
        <taxon>eudicotyledons</taxon>
        <taxon>Gunneridae</taxon>
        <taxon>Pentapetalae</taxon>
        <taxon>rosids</taxon>
        <taxon>fabids</taxon>
        <taxon>Rosales</taxon>
        <taxon>Rosaceae</taxon>
        <taxon>Amygdaloideae</taxon>
        <taxon>Amygdaleae</taxon>
        <taxon>Prunus</taxon>
    </lineage>
</organism>
<evidence type="ECO:0000313" key="2">
    <source>
        <dbReference type="EMBL" id="KAI5327004.1"/>
    </source>
</evidence>
<keyword evidence="1" id="KW-0812">Transmembrane</keyword>
<dbReference type="Proteomes" id="UP001054821">
    <property type="component" value="Chromosome 5"/>
</dbReference>
<proteinExistence type="predicted"/>
<sequence>MVIETTSVLVSQLLVFWVQHLLPLVSSVMAQVILLRHVLCSISFPVHMCPTLCTLHLLDYRLQDSRIPLLHLVPLIPLIFYMTLLGILVQKRLPHPSEWVTIPVSHFVPHPITLPYPTLPPATKASSPHVAPIRTYQGRPCPPPNLQSHFVPSSLRALEPTVDGYTSDSGSSIVVCHPMLTRHHAGTLHPRVRNDSII</sequence>
<keyword evidence="1" id="KW-1133">Transmembrane helix</keyword>
<reference evidence="2 3" key="1">
    <citation type="journal article" date="2022" name="G3 (Bethesda)">
        <title>Whole-genome sequence and methylome profiling of the almond [Prunus dulcis (Mill.) D.A. Webb] cultivar 'Nonpareil'.</title>
        <authorList>
            <person name="D'Amico-Willman K.M."/>
            <person name="Ouma W.Z."/>
            <person name="Meulia T."/>
            <person name="Sideli G.M."/>
            <person name="Gradziel T.M."/>
            <person name="Fresnedo-Ramirez J."/>
        </authorList>
    </citation>
    <scope>NUCLEOTIDE SEQUENCE [LARGE SCALE GENOMIC DNA]</scope>
    <source>
        <strain evidence="2">Clone GOH B32 T37-40</strain>
    </source>
</reference>
<keyword evidence="3" id="KW-1185">Reference proteome</keyword>
<name>A0AAD4VMG5_PRUDU</name>
<gene>
    <name evidence="2" type="ORF">L3X38_026400</name>
</gene>
<feature type="transmembrane region" description="Helical" evidence="1">
    <location>
        <begin position="69"/>
        <end position="89"/>
    </location>
</feature>
<dbReference type="AlphaFoldDB" id="A0AAD4VMG5"/>
<evidence type="ECO:0000256" key="1">
    <source>
        <dbReference type="SAM" id="Phobius"/>
    </source>
</evidence>